<evidence type="ECO:0000256" key="9">
    <source>
        <dbReference type="ARBA" id="ARBA00023065"/>
    </source>
</evidence>
<evidence type="ECO:0000256" key="7">
    <source>
        <dbReference type="ARBA" id="ARBA00022729"/>
    </source>
</evidence>
<dbReference type="RefSeq" id="WP_343800827.1">
    <property type="nucleotide sequence ID" value="NZ_BAAAET010000001.1"/>
</dbReference>
<keyword evidence="8" id="KW-0408">Iron</keyword>
<dbReference type="Pfam" id="PF07715">
    <property type="entry name" value="Plug"/>
    <property type="match status" value="1"/>
</dbReference>
<evidence type="ECO:0000256" key="14">
    <source>
        <dbReference type="PROSITE-ProRule" id="PRU01360"/>
    </source>
</evidence>
<keyword evidence="10 16" id="KW-0798">TonB box</keyword>
<evidence type="ECO:0000256" key="17">
    <source>
        <dbReference type="SAM" id="SignalP"/>
    </source>
</evidence>
<dbReference type="Proteomes" id="UP001499915">
    <property type="component" value="Unassembled WGS sequence"/>
</dbReference>
<evidence type="ECO:0000256" key="5">
    <source>
        <dbReference type="ARBA" id="ARBA00022496"/>
    </source>
</evidence>
<dbReference type="InterPro" id="IPR010105">
    <property type="entry name" value="TonB_sidphr_rcpt"/>
</dbReference>
<reference evidence="21" key="1">
    <citation type="journal article" date="2019" name="Int. J. Syst. Evol. Microbiol.">
        <title>The Global Catalogue of Microorganisms (GCM) 10K type strain sequencing project: providing services to taxonomists for standard genome sequencing and annotation.</title>
        <authorList>
            <consortium name="The Broad Institute Genomics Platform"/>
            <consortium name="The Broad Institute Genome Sequencing Center for Infectious Disease"/>
            <person name="Wu L."/>
            <person name="Ma J."/>
        </authorList>
    </citation>
    <scope>NUCLEOTIDE SEQUENCE [LARGE SCALE GENOMIC DNA]</scope>
    <source>
        <strain evidence="21">JCM 15134</strain>
    </source>
</reference>
<keyword evidence="3 14" id="KW-0813">Transport</keyword>
<evidence type="ECO:0000259" key="19">
    <source>
        <dbReference type="Pfam" id="PF07715"/>
    </source>
</evidence>
<dbReference type="EMBL" id="BAAAET010000001">
    <property type="protein sequence ID" value="GAA0680880.1"/>
    <property type="molecule type" value="Genomic_DNA"/>
</dbReference>
<dbReference type="InterPro" id="IPR010917">
    <property type="entry name" value="TonB_rcpt_CS"/>
</dbReference>
<evidence type="ECO:0000256" key="13">
    <source>
        <dbReference type="ARBA" id="ARBA00023237"/>
    </source>
</evidence>
<feature type="domain" description="TonB-dependent receptor-like beta-barrel" evidence="18">
    <location>
        <begin position="251"/>
        <end position="659"/>
    </location>
</feature>
<comment type="caution">
    <text evidence="20">The sequence shown here is derived from an EMBL/GenBank/DDBJ whole genome shotgun (WGS) entry which is preliminary data.</text>
</comment>
<evidence type="ECO:0000256" key="8">
    <source>
        <dbReference type="ARBA" id="ARBA00023004"/>
    </source>
</evidence>
<dbReference type="SUPFAM" id="SSF56935">
    <property type="entry name" value="Porins"/>
    <property type="match status" value="1"/>
</dbReference>
<evidence type="ECO:0000256" key="15">
    <source>
        <dbReference type="PROSITE-ProRule" id="PRU10144"/>
    </source>
</evidence>
<dbReference type="Pfam" id="PF00593">
    <property type="entry name" value="TonB_dep_Rec_b-barrel"/>
    <property type="match status" value="1"/>
</dbReference>
<keyword evidence="7 17" id="KW-0732">Signal</keyword>
<proteinExistence type="inferred from homology"/>
<dbReference type="Gene3D" id="2.170.130.10">
    <property type="entry name" value="TonB-dependent receptor, plug domain"/>
    <property type="match status" value="1"/>
</dbReference>
<dbReference type="InterPro" id="IPR000531">
    <property type="entry name" value="Beta-barrel_TonB"/>
</dbReference>
<evidence type="ECO:0000256" key="3">
    <source>
        <dbReference type="ARBA" id="ARBA00022448"/>
    </source>
</evidence>
<keyword evidence="4 14" id="KW-1134">Transmembrane beta strand</keyword>
<evidence type="ECO:0000256" key="11">
    <source>
        <dbReference type="ARBA" id="ARBA00023136"/>
    </source>
</evidence>
<evidence type="ECO:0000256" key="2">
    <source>
        <dbReference type="ARBA" id="ARBA00009810"/>
    </source>
</evidence>
<evidence type="ECO:0000256" key="10">
    <source>
        <dbReference type="ARBA" id="ARBA00023077"/>
    </source>
</evidence>
<keyword evidence="5" id="KW-0410">Iron transport</keyword>
<dbReference type="NCBIfam" id="TIGR01783">
    <property type="entry name" value="TonB-siderophor"/>
    <property type="match status" value="1"/>
</dbReference>
<feature type="chain" id="PRO_5046256185" evidence="17">
    <location>
        <begin position="31"/>
        <end position="692"/>
    </location>
</feature>
<dbReference type="CDD" id="cd01347">
    <property type="entry name" value="ligand_gated_channel"/>
    <property type="match status" value="1"/>
</dbReference>
<keyword evidence="12 20" id="KW-0675">Receptor</keyword>
<evidence type="ECO:0000313" key="21">
    <source>
        <dbReference type="Proteomes" id="UP001499915"/>
    </source>
</evidence>
<dbReference type="InterPro" id="IPR039426">
    <property type="entry name" value="TonB-dep_rcpt-like"/>
</dbReference>
<accession>A0ABP3T612</accession>
<dbReference type="InterPro" id="IPR037066">
    <property type="entry name" value="Plug_dom_sf"/>
</dbReference>
<feature type="short sequence motif" description="TonB C-terminal box" evidence="15">
    <location>
        <begin position="675"/>
        <end position="692"/>
    </location>
</feature>
<dbReference type="InterPro" id="IPR036942">
    <property type="entry name" value="Beta-barrel_TonB_sf"/>
</dbReference>
<dbReference type="PANTHER" id="PTHR30442">
    <property type="entry name" value="IRON III DICITRATE TRANSPORT PROTEIN FECA"/>
    <property type="match status" value="1"/>
</dbReference>
<dbReference type="PROSITE" id="PS01156">
    <property type="entry name" value="TONB_DEPENDENT_REC_2"/>
    <property type="match status" value="1"/>
</dbReference>
<evidence type="ECO:0000256" key="12">
    <source>
        <dbReference type="ARBA" id="ARBA00023170"/>
    </source>
</evidence>
<name>A0ABP3T612_9GAMM</name>
<feature type="signal peptide" evidence="17">
    <location>
        <begin position="1"/>
        <end position="30"/>
    </location>
</feature>
<protein>
    <submittedName>
        <fullName evidence="20">TonB-dependent siderophore vibrioferrin receptor PvuA</fullName>
    </submittedName>
</protein>
<comment type="similarity">
    <text evidence="2 14 16">Belongs to the TonB-dependent receptor family.</text>
</comment>
<keyword evidence="21" id="KW-1185">Reference proteome</keyword>
<dbReference type="InterPro" id="IPR012910">
    <property type="entry name" value="Plug_dom"/>
</dbReference>
<evidence type="ECO:0000256" key="16">
    <source>
        <dbReference type="RuleBase" id="RU003357"/>
    </source>
</evidence>
<evidence type="ECO:0000259" key="18">
    <source>
        <dbReference type="Pfam" id="PF00593"/>
    </source>
</evidence>
<comment type="subcellular location">
    <subcellularLocation>
        <location evidence="1 14">Cell outer membrane</location>
        <topology evidence="1 14">Multi-pass membrane protein</topology>
    </subcellularLocation>
</comment>
<keyword evidence="13 14" id="KW-0998">Cell outer membrane</keyword>
<organism evidence="20 21">
    <name type="scientific">Marinobacterium maritimum</name>
    <dbReference type="NCBI Taxonomy" id="500162"/>
    <lineage>
        <taxon>Bacteria</taxon>
        <taxon>Pseudomonadati</taxon>
        <taxon>Pseudomonadota</taxon>
        <taxon>Gammaproteobacteria</taxon>
        <taxon>Oceanospirillales</taxon>
        <taxon>Oceanospirillaceae</taxon>
        <taxon>Marinobacterium</taxon>
    </lineage>
</organism>
<evidence type="ECO:0000256" key="6">
    <source>
        <dbReference type="ARBA" id="ARBA00022692"/>
    </source>
</evidence>
<gene>
    <name evidence="20" type="primary">pvuA</name>
    <name evidence="20" type="ORF">GCM10009104_01690</name>
</gene>
<keyword evidence="6 14" id="KW-0812">Transmembrane</keyword>
<feature type="domain" description="TonB-dependent receptor plug" evidence="19">
    <location>
        <begin position="57"/>
        <end position="165"/>
    </location>
</feature>
<evidence type="ECO:0000313" key="20">
    <source>
        <dbReference type="EMBL" id="GAA0680880.1"/>
    </source>
</evidence>
<dbReference type="Gene3D" id="2.40.170.20">
    <property type="entry name" value="TonB-dependent receptor, beta-barrel domain"/>
    <property type="match status" value="1"/>
</dbReference>
<evidence type="ECO:0000256" key="1">
    <source>
        <dbReference type="ARBA" id="ARBA00004571"/>
    </source>
</evidence>
<keyword evidence="11 14" id="KW-0472">Membrane</keyword>
<dbReference type="PROSITE" id="PS52016">
    <property type="entry name" value="TONB_DEPENDENT_REC_3"/>
    <property type="match status" value="1"/>
</dbReference>
<sequence>MSTKSTSPKHPFARKALYCSCLLASFSVMAQAETTQDTLVITGDWLGNASEEEIRVYPGSRNLITEAELHERGALNLEDALRGTPGLQILDETGTGILPNIGVRGMNPLRSERVQFLVDGYPIAIGPYTNVGVSLFPVTFPSIQSIDVVRGGAAVHYGPNNLGGVINLHTRAIPNELSQTIREQVVISEETGNLMNDFYYRVGGAVNEQLALQLQVNMQNGEGARKNSDTDVSNVILDARYTPNLEHEIAAQLQYYDVDASLPGALSPAAYEDDLTQSQRPFDGYNADMLRGTVTWTYTPNDDVEFQWRNFAHDADRTFYFGQRLGTGDHWADPALPSTHLADSPRLFTVYGTEPRLTLRQDNHTITLGARYIREEVEFDVNRLEFASDNYSNVRDWHFETDAWAAYASDTISLMNGRLDVTPGIRYENVKTDYNDGISGAVDENSVSKWLPGLTIGYQATNDLFVYTNAQRSLVPVQTAQVTKPGEVGNELAWNYELGARLQATPDLSAGATLFLIDHEDLIQYDKPSNTYINLGEARSQGVELSSDWQASNRLKLGLSYTYLDTEQRSGDNIGNDLPNAPHHHWGANVVYQHNQWQGSLTGTYVSSSFSDAANTETETANGSAGKLPSYTLINARVARDFNLGSDKQLQLALSANNLLDEDYYFRGADVSPVGRLPGPGRAFILSAQLDF</sequence>
<evidence type="ECO:0000256" key="4">
    <source>
        <dbReference type="ARBA" id="ARBA00022452"/>
    </source>
</evidence>
<dbReference type="PANTHER" id="PTHR30442:SF0">
    <property type="entry name" value="FE(3+) DICITRATE TRANSPORT PROTEIN FECA"/>
    <property type="match status" value="1"/>
</dbReference>
<keyword evidence="9" id="KW-0406">Ion transport</keyword>